<name>A0A656D9Z5_KRYT1</name>
<reference evidence="1 2" key="1">
    <citation type="submission" date="2015-11" db="EMBL/GenBank/DDBJ databases">
        <authorList>
            <person name="Varghese N."/>
        </authorList>
    </citation>
    <scope>NUCLEOTIDE SEQUENCE [LARGE SCALE GENOMIC DNA]</scope>
    <source>
        <strain evidence="1 2">JGI-24</strain>
    </source>
</reference>
<dbReference type="Gene3D" id="1.10.620.20">
    <property type="entry name" value="Ribonucleotide Reductase, subunit A"/>
    <property type="match status" value="1"/>
</dbReference>
<dbReference type="InterPro" id="IPR012348">
    <property type="entry name" value="RNR-like"/>
</dbReference>
<evidence type="ECO:0000313" key="1">
    <source>
        <dbReference type="EMBL" id="CUT02715.1"/>
    </source>
</evidence>
<dbReference type="AlphaFoldDB" id="A0A656D9Z5"/>
<dbReference type="Proteomes" id="UP000243065">
    <property type="component" value="Unassembled WGS sequence"/>
</dbReference>
<gene>
    <name evidence="1" type="ORF">JGI24_01174</name>
</gene>
<dbReference type="GO" id="GO:0016491">
    <property type="term" value="F:oxidoreductase activity"/>
    <property type="evidence" value="ECO:0007669"/>
    <property type="project" value="InterPro"/>
</dbReference>
<dbReference type="EMBL" id="CZVU01000054">
    <property type="protein sequence ID" value="CUT02715.1"/>
    <property type="molecule type" value="Genomic_DNA"/>
</dbReference>
<dbReference type="OrthoDB" id="9806768at2"/>
<protein>
    <submittedName>
        <fullName evidence="1">Uncharacterized protein</fullName>
    </submittedName>
</protein>
<proteinExistence type="predicted"/>
<sequence length="66" mass="7910">MSVQYEIKQKVIEPKRLAFDYLLKRYGNRQASRYEEQQLISSRGKTFTTDRLGEKGWKFLIRIIPS</sequence>
<dbReference type="RefSeq" id="WP_072150545.1">
    <property type="nucleotide sequence ID" value="NZ_CZVU01000054.1"/>
</dbReference>
<evidence type="ECO:0000313" key="2">
    <source>
        <dbReference type="Proteomes" id="UP000243065"/>
    </source>
</evidence>
<organism evidence="1 2">
    <name type="scientific">Kryptobacter tengchongensis</name>
    <dbReference type="NCBI Taxonomy" id="1643429"/>
    <lineage>
        <taxon>Bacteria</taxon>
        <taxon>Pseudomonadati</taxon>
        <taxon>Candidatus Kryptoniota</taxon>
        <taxon>Candidatus Kryptobacter</taxon>
    </lineage>
</organism>
<keyword evidence="2" id="KW-1185">Reference proteome</keyword>
<accession>A0A656D9Z5</accession>